<evidence type="ECO:0000256" key="7">
    <source>
        <dbReference type="ARBA" id="ARBA00022792"/>
    </source>
</evidence>
<reference evidence="14" key="1">
    <citation type="journal article" date="2023" name="Genome Biol. Evol.">
        <title>First Whole Genome Sequence and Flow Cytometry Genome Size Data for the Lichen-Forming Fungus Ramalina farinacea (Ascomycota).</title>
        <authorList>
            <person name="Llewellyn T."/>
            <person name="Mian S."/>
            <person name="Hill R."/>
            <person name="Leitch I.J."/>
            <person name="Gaya E."/>
        </authorList>
    </citation>
    <scope>NUCLEOTIDE SEQUENCE</scope>
    <source>
        <strain evidence="14">LIQ254RAFAR</strain>
    </source>
</reference>
<keyword evidence="8" id="KW-0256">Endoplasmic reticulum</keyword>
<dbReference type="InterPro" id="IPR005336">
    <property type="entry name" value="MPC"/>
</dbReference>
<keyword evidence="10 12" id="KW-0496">Mitochondrion</keyword>
<keyword evidence="9 12" id="KW-1133">Transmembrane helix</keyword>
<evidence type="ECO:0000256" key="11">
    <source>
        <dbReference type="ARBA" id="ARBA00023136"/>
    </source>
</evidence>
<feature type="transmembrane region" description="Helical" evidence="12">
    <location>
        <begin position="163"/>
        <end position="183"/>
    </location>
</feature>
<dbReference type="PANTHER" id="PTHR15301">
    <property type="entry name" value="INSULIN-INDUCED GENE 1"/>
    <property type="match status" value="1"/>
</dbReference>
<feature type="transmembrane region" description="Helical" evidence="12">
    <location>
        <begin position="253"/>
        <end position="270"/>
    </location>
</feature>
<evidence type="ECO:0000256" key="9">
    <source>
        <dbReference type="ARBA" id="ARBA00022989"/>
    </source>
</evidence>
<gene>
    <name evidence="14" type="ORF">OHK93_002371</name>
</gene>
<evidence type="ECO:0000256" key="13">
    <source>
        <dbReference type="SAM" id="MobiDB-lite"/>
    </source>
</evidence>
<keyword evidence="15" id="KW-1185">Reference proteome</keyword>
<feature type="compositionally biased region" description="Polar residues" evidence="13">
    <location>
        <begin position="8"/>
        <end position="18"/>
    </location>
</feature>
<evidence type="ECO:0000256" key="10">
    <source>
        <dbReference type="ARBA" id="ARBA00023128"/>
    </source>
</evidence>
<accession>A0AA43QT95</accession>
<comment type="caution">
    <text evidence="14">The sequence shown here is derived from an EMBL/GenBank/DDBJ whole genome shotgun (WGS) entry which is preliminary data.</text>
</comment>
<dbReference type="GO" id="GO:0006850">
    <property type="term" value="P:pyruvate import into mitochondria"/>
    <property type="evidence" value="ECO:0007669"/>
    <property type="project" value="InterPro"/>
</dbReference>
<feature type="compositionally biased region" description="Low complexity" evidence="13">
    <location>
        <begin position="19"/>
        <end position="40"/>
    </location>
</feature>
<feature type="compositionally biased region" description="Basic and acidic residues" evidence="13">
    <location>
        <begin position="206"/>
        <end position="218"/>
    </location>
</feature>
<feature type="transmembrane region" description="Helical" evidence="12">
    <location>
        <begin position="122"/>
        <end position="143"/>
    </location>
</feature>
<keyword evidence="11 12" id="KW-0472">Membrane</keyword>
<feature type="transmembrane region" description="Helical" evidence="12">
    <location>
        <begin position="277"/>
        <end position="294"/>
    </location>
</feature>
<evidence type="ECO:0000256" key="5">
    <source>
        <dbReference type="ARBA" id="ARBA00022448"/>
    </source>
</evidence>
<evidence type="ECO:0000313" key="15">
    <source>
        <dbReference type="Proteomes" id="UP001161017"/>
    </source>
</evidence>
<keyword evidence="7 12" id="KW-0999">Mitochondrion inner membrane</keyword>
<evidence type="ECO:0000256" key="1">
    <source>
        <dbReference type="ARBA" id="ARBA00004448"/>
    </source>
</evidence>
<dbReference type="InterPro" id="IPR025929">
    <property type="entry name" value="INSIG_fam"/>
</dbReference>
<dbReference type="GO" id="GO:0005789">
    <property type="term" value="C:endoplasmic reticulum membrane"/>
    <property type="evidence" value="ECO:0007669"/>
    <property type="project" value="UniProtKB-SubCell"/>
</dbReference>
<evidence type="ECO:0000256" key="3">
    <source>
        <dbReference type="ARBA" id="ARBA00006416"/>
    </source>
</evidence>
<dbReference type="GO" id="GO:0005743">
    <property type="term" value="C:mitochondrial inner membrane"/>
    <property type="evidence" value="ECO:0007669"/>
    <property type="project" value="UniProtKB-SubCell"/>
</dbReference>
<keyword evidence="6 12" id="KW-0812">Transmembrane</keyword>
<evidence type="ECO:0000313" key="14">
    <source>
        <dbReference type="EMBL" id="MDI1491164.1"/>
    </source>
</evidence>
<dbReference type="Proteomes" id="UP001161017">
    <property type="component" value="Unassembled WGS sequence"/>
</dbReference>
<evidence type="ECO:0000256" key="6">
    <source>
        <dbReference type="ARBA" id="ARBA00022692"/>
    </source>
</evidence>
<proteinExistence type="inferred from homology"/>
<dbReference type="GO" id="GO:0016126">
    <property type="term" value="P:sterol biosynthetic process"/>
    <property type="evidence" value="ECO:0007669"/>
    <property type="project" value="TreeGrafter"/>
</dbReference>
<comment type="function">
    <text evidence="12">Mediates the uptake of pyruvate into mitochondria.</text>
</comment>
<keyword evidence="5 12" id="KW-0813">Transport</keyword>
<feature type="region of interest" description="Disordered" evidence="13">
    <location>
        <begin position="62"/>
        <end position="113"/>
    </location>
</feature>
<evidence type="ECO:0000256" key="8">
    <source>
        <dbReference type="ARBA" id="ARBA00022824"/>
    </source>
</evidence>
<feature type="region of interest" description="Disordered" evidence="13">
    <location>
        <begin position="197"/>
        <end position="221"/>
    </location>
</feature>
<comment type="similarity">
    <text evidence="3 12">Belongs to the mitochondrial pyruvate carrier (MPC) (TC 2.A.105) family.</text>
</comment>
<dbReference type="PANTHER" id="PTHR15301:SF3">
    <property type="entry name" value="PROTEIN NSG1-RELATED"/>
    <property type="match status" value="1"/>
</dbReference>
<organism evidence="14 15">
    <name type="scientific">Ramalina farinacea</name>
    <dbReference type="NCBI Taxonomy" id="258253"/>
    <lineage>
        <taxon>Eukaryota</taxon>
        <taxon>Fungi</taxon>
        <taxon>Dikarya</taxon>
        <taxon>Ascomycota</taxon>
        <taxon>Pezizomycotina</taxon>
        <taxon>Lecanoromycetes</taxon>
        <taxon>OSLEUM clade</taxon>
        <taxon>Lecanoromycetidae</taxon>
        <taxon>Lecanorales</taxon>
        <taxon>Lecanorineae</taxon>
        <taxon>Ramalinaceae</taxon>
        <taxon>Ramalina</taxon>
    </lineage>
</organism>
<dbReference type="Pfam" id="PF07281">
    <property type="entry name" value="INSIG"/>
    <property type="match status" value="1"/>
</dbReference>
<comment type="caution">
    <text evidence="12">Lacks conserved residue(s) required for the propagation of feature annotation.</text>
</comment>
<comment type="subcellular location">
    <subcellularLocation>
        <location evidence="2">Endoplasmic reticulum membrane</location>
        <topology evidence="2">Multi-pass membrane protein</topology>
    </subcellularLocation>
    <subcellularLocation>
        <location evidence="1 12">Mitochondrion inner membrane</location>
        <topology evidence="1 12">Multi-pass membrane protein</topology>
    </subcellularLocation>
</comment>
<name>A0AA43QT95_9LECA</name>
<evidence type="ECO:0000256" key="2">
    <source>
        <dbReference type="ARBA" id="ARBA00004477"/>
    </source>
</evidence>
<sequence>MAAEDNPQLLSPQPQRPFTVSSSSLSDSSPSTPADPSSDTFASRTRSVLNLTSSTLFGIYAPTDYDSNRTDPPTPSTPLPRTTLEDDKRPPVIGAFERPGLRRTPSSSQPRHPSALRKLAQILLRSCLLFGFGVAYGAIISHLHDHEQVAPVHVEGMLPRWSWAYLAAWGGVGVLLGGLLPWVDVLWEDVLGIDKEAFPSGDTEEGTEKKEEDRRQGFDNRGLGADWNPVVRSIGAFVGIAFAIRRLPWQSTLQVSLTLALVNPVLWYLVDRSKPGFLLSLIVGLAGTAIAFGVDPDIVPSPAMPSPRAGAALNGSYDGYGLFQNSIRLLWKYRQKASTGHGKQKSERMTSNFWGPASNFGIPIAAILDTQKDPEIISGRMTVALTVYAGTFMRYALAVTPKNYLLFACHFVNFGAQTTQGYRYMQYWNYGGREAQLAARAKGEAKAAGAEGKNIAADVKEGAQDIASQVKQKALQAKDKVTK</sequence>
<evidence type="ECO:0000256" key="4">
    <source>
        <dbReference type="ARBA" id="ARBA00007475"/>
    </source>
</evidence>
<dbReference type="Pfam" id="PF03650">
    <property type="entry name" value="MPC"/>
    <property type="match status" value="1"/>
</dbReference>
<comment type="similarity">
    <text evidence="4">Belongs to the INSIG family.</text>
</comment>
<evidence type="ECO:0000256" key="12">
    <source>
        <dbReference type="RuleBase" id="RU363100"/>
    </source>
</evidence>
<dbReference type="EMBL" id="JAPUFD010000013">
    <property type="protein sequence ID" value="MDI1491164.1"/>
    <property type="molecule type" value="Genomic_DNA"/>
</dbReference>
<feature type="region of interest" description="Disordered" evidence="13">
    <location>
        <begin position="1"/>
        <end position="43"/>
    </location>
</feature>
<dbReference type="AlphaFoldDB" id="A0AA43QT95"/>
<protein>
    <recommendedName>
        <fullName evidence="12">Mitochondrial pyruvate carrier</fullName>
    </recommendedName>
</protein>
<feature type="transmembrane region" description="Helical" evidence="12">
    <location>
        <begin position="230"/>
        <end position="247"/>
    </location>
</feature>